<evidence type="ECO:0000256" key="2">
    <source>
        <dbReference type="ARBA" id="ARBA00010333"/>
    </source>
</evidence>
<dbReference type="SMART" id="SM00079">
    <property type="entry name" value="PBPe"/>
    <property type="match status" value="1"/>
</dbReference>
<keyword evidence="8" id="KW-1185">Reference proteome</keyword>
<evidence type="ECO:0000256" key="1">
    <source>
        <dbReference type="ARBA" id="ARBA00004196"/>
    </source>
</evidence>
<evidence type="ECO:0000256" key="4">
    <source>
        <dbReference type="RuleBase" id="RU003744"/>
    </source>
</evidence>
<evidence type="ECO:0000259" key="5">
    <source>
        <dbReference type="SMART" id="SM00062"/>
    </source>
</evidence>
<dbReference type="Gene3D" id="3.40.190.10">
    <property type="entry name" value="Periplasmic binding protein-like II"/>
    <property type="match status" value="2"/>
</dbReference>
<dbReference type="SUPFAM" id="SSF53850">
    <property type="entry name" value="Periplasmic binding protein-like II"/>
    <property type="match status" value="1"/>
</dbReference>
<dbReference type="PROSITE" id="PS01039">
    <property type="entry name" value="SBP_BACTERIAL_3"/>
    <property type="match status" value="1"/>
</dbReference>
<name>A0A0D2JK47_9BACT</name>
<accession>A0A0D2JK47</accession>
<dbReference type="GO" id="GO:0015276">
    <property type="term" value="F:ligand-gated monoatomic ion channel activity"/>
    <property type="evidence" value="ECO:0007669"/>
    <property type="project" value="InterPro"/>
</dbReference>
<dbReference type="CDD" id="cd13530">
    <property type="entry name" value="PBP2_peptides_like"/>
    <property type="match status" value="1"/>
</dbReference>
<comment type="similarity">
    <text evidence="2 4">Belongs to the bacterial solute-binding protein 3 family.</text>
</comment>
<proteinExistence type="inferred from homology"/>
<feature type="domain" description="Solute-binding protein family 3/N-terminal" evidence="5">
    <location>
        <begin position="9"/>
        <end position="234"/>
    </location>
</feature>
<dbReference type="SMART" id="SM00062">
    <property type="entry name" value="PBPb"/>
    <property type="match status" value="1"/>
</dbReference>
<dbReference type="InterPro" id="IPR001320">
    <property type="entry name" value="Iontro_rcpt_C"/>
</dbReference>
<protein>
    <submittedName>
        <fullName evidence="7">ABC transporter substrate-binding protein</fullName>
    </submittedName>
</protein>
<dbReference type="FunCoup" id="A0A0D2JK47">
    <property type="interactions" value="155"/>
</dbReference>
<comment type="subcellular location">
    <subcellularLocation>
        <location evidence="1">Cell envelope</location>
    </subcellularLocation>
</comment>
<dbReference type="InParanoid" id="A0A0D2JK47"/>
<feature type="domain" description="Ionotropic glutamate receptor C-terminal" evidence="6">
    <location>
        <begin position="9"/>
        <end position="235"/>
    </location>
</feature>
<dbReference type="GO" id="GO:0030313">
    <property type="term" value="C:cell envelope"/>
    <property type="evidence" value="ECO:0007669"/>
    <property type="project" value="UniProtKB-SubCell"/>
</dbReference>
<comment type="caution">
    <text evidence="7">The sequence shown here is derived from an EMBL/GenBank/DDBJ whole genome shotgun (WGS) entry which is preliminary data.</text>
</comment>
<dbReference type="InterPro" id="IPR001638">
    <property type="entry name" value="Solute-binding_3/MltF_N"/>
</dbReference>
<reference evidence="7 8" key="1">
    <citation type="submission" date="2013-11" db="EMBL/GenBank/DDBJ databases">
        <title>Metagenomic analysis of a methanogenic consortium involved in long chain n-alkane degradation.</title>
        <authorList>
            <person name="Davidova I.A."/>
            <person name="Callaghan A.V."/>
            <person name="Wawrik B."/>
            <person name="Pruitt S."/>
            <person name="Marks C."/>
            <person name="Duncan K.E."/>
            <person name="Suflita J.M."/>
        </authorList>
    </citation>
    <scope>NUCLEOTIDE SEQUENCE [LARGE SCALE GENOMIC DNA]</scope>
    <source>
        <strain evidence="7 8">SPR</strain>
    </source>
</reference>
<dbReference type="Pfam" id="PF00497">
    <property type="entry name" value="SBP_bac_3"/>
    <property type="match status" value="1"/>
</dbReference>
<dbReference type="STRING" id="1429043.X474_01695"/>
<dbReference type="PANTHER" id="PTHR35936">
    <property type="entry name" value="MEMBRANE-BOUND LYTIC MUREIN TRANSGLYCOSYLASE F"/>
    <property type="match status" value="1"/>
</dbReference>
<dbReference type="AlphaFoldDB" id="A0A0D2JK47"/>
<dbReference type="PANTHER" id="PTHR35936:SF17">
    <property type="entry name" value="ARGININE-BINDING EXTRACELLULAR PROTEIN ARTP"/>
    <property type="match status" value="1"/>
</dbReference>
<keyword evidence="3" id="KW-0732">Signal</keyword>
<evidence type="ECO:0000313" key="8">
    <source>
        <dbReference type="Proteomes" id="UP000032233"/>
    </source>
</evidence>
<evidence type="ECO:0000259" key="6">
    <source>
        <dbReference type="SMART" id="SM00079"/>
    </source>
</evidence>
<gene>
    <name evidence="7" type="ORF">X474_01695</name>
</gene>
<evidence type="ECO:0000313" key="7">
    <source>
        <dbReference type="EMBL" id="KIX15986.1"/>
    </source>
</evidence>
<dbReference type="GO" id="GO:0016020">
    <property type="term" value="C:membrane"/>
    <property type="evidence" value="ECO:0007669"/>
    <property type="project" value="InterPro"/>
</dbReference>
<evidence type="ECO:0000256" key="3">
    <source>
        <dbReference type="ARBA" id="ARBA00022729"/>
    </source>
</evidence>
<organism evidence="7 8">
    <name type="scientific">Dethiosulfatarculus sandiegensis</name>
    <dbReference type="NCBI Taxonomy" id="1429043"/>
    <lineage>
        <taxon>Bacteria</taxon>
        <taxon>Pseudomonadati</taxon>
        <taxon>Thermodesulfobacteriota</taxon>
        <taxon>Desulfarculia</taxon>
        <taxon>Desulfarculales</taxon>
        <taxon>Desulfarculaceae</taxon>
        <taxon>Dethiosulfatarculus</taxon>
    </lineage>
</organism>
<dbReference type="Proteomes" id="UP000032233">
    <property type="component" value="Unassembled WGS sequence"/>
</dbReference>
<dbReference type="EMBL" id="AZAC01000001">
    <property type="protein sequence ID" value="KIX15986.1"/>
    <property type="molecule type" value="Genomic_DNA"/>
</dbReference>
<dbReference type="InterPro" id="IPR018313">
    <property type="entry name" value="SBP_3_CS"/>
</dbReference>
<sequence>MAKVKKSGKLIVGTSADYPPYEAVDADNKFVGFDMDLIREVAKRMGIKVEIKDMGFDSLITALQAKKIDAVIAAMQATPARKKKVDFSTVYHKIKDAFLVKKGSKIKLNSPHDAAPYKVASQTGTIQEKWVKTNLIDTGKMDKDRYFSYERVDNAAMDVANGRVEVLFIIADPAKKLAQKAGLDIALVTGETVGGGQSIALPKGADALKAEIDKAIESIKADGTLKKLMDKWELQ</sequence>